<keyword evidence="4" id="KW-0720">Serine protease</keyword>
<dbReference type="InterPro" id="IPR043504">
    <property type="entry name" value="Peptidase_S1_PA_chymotrypsin"/>
</dbReference>
<protein>
    <submittedName>
        <fullName evidence="8">Coagulation factor XI</fullName>
    </submittedName>
</protein>
<dbReference type="GO" id="GO:0005615">
    <property type="term" value="C:extracellular space"/>
    <property type="evidence" value="ECO:0007669"/>
    <property type="project" value="TreeGrafter"/>
</dbReference>
<keyword evidence="9" id="KW-1185">Reference proteome</keyword>
<evidence type="ECO:0000256" key="2">
    <source>
        <dbReference type="ARBA" id="ARBA00022737"/>
    </source>
</evidence>
<organism evidence="8 9">
    <name type="scientific">Myotis brandtii</name>
    <name type="common">Brandt's bat</name>
    <dbReference type="NCBI Taxonomy" id="109478"/>
    <lineage>
        <taxon>Eukaryota</taxon>
        <taxon>Metazoa</taxon>
        <taxon>Chordata</taxon>
        <taxon>Craniata</taxon>
        <taxon>Vertebrata</taxon>
        <taxon>Euteleostomi</taxon>
        <taxon>Mammalia</taxon>
        <taxon>Eutheria</taxon>
        <taxon>Laurasiatheria</taxon>
        <taxon>Chiroptera</taxon>
        <taxon>Yangochiroptera</taxon>
        <taxon>Vespertilionidae</taxon>
        <taxon>Myotis</taxon>
    </lineage>
</organism>
<dbReference type="PANTHER" id="PTHR24264">
    <property type="entry name" value="TRYPSIN-RELATED"/>
    <property type="match status" value="1"/>
</dbReference>
<dbReference type="AlphaFoldDB" id="S7NQ19"/>
<reference evidence="8 9" key="1">
    <citation type="journal article" date="2013" name="Nat. Commun.">
        <title>Genome analysis reveals insights into physiology and longevity of the Brandt's bat Myotis brandtii.</title>
        <authorList>
            <person name="Seim I."/>
            <person name="Fang X."/>
            <person name="Xiong Z."/>
            <person name="Lobanov A.V."/>
            <person name="Huang Z."/>
            <person name="Ma S."/>
            <person name="Feng Y."/>
            <person name="Turanov A.A."/>
            <person name="Zhu Y."/>
            <person name="Lenz T.L."/>
            <person name="Gerashchenko M.V."/>
            <person name="Fan D."/>
            <person name="Hee Yim S."/>
            <person name="Yao X."/>
            <person name="Jordan D."/>
            <person name="Xiong Y."/>
            <person name="Ma Y."/>
            <person name="Lyapunov A.N."/>
            <person name="Chen G."/>
            <person name="Kulakova O.I."/>
            <person name="Sun Y."/>
            <person name="Lee S.G."/>
            <person name="Bronson R.T."/>
            <person name="Moskalev A.A."/>
            <person name="Sunyaev S.R."/>
            <person name="Zhang G."/>
            <person name="Krogh A."/>
            <person name="Wang J."/>
            <person name="Gladyshev V.N."/>
        </authorList>
    </citation>
    <scope>NUCLEOTIDE SEQUENCE [LARGE SCALE GENOMIC DNA]</scope>
</reference>
<proteinExistence type="predicted"/>
<sequence>MAMHLFILTSCFGDPGVATGSRLAVPGDLWGCRITCVLKDSVTETLPRVDMTGAVSGHSFKQCSHHITCIWDIFPSTAFADSNIDSVMAPDDFSCRSICTYHPSCLFLTFFSQESPKESERKVLLGCEAGGGFHSSLSKLAAAQGGRLLGELGTPCPVNTTRARYLVGITSWGDGCAKKERPGNYTNVVKYVDWILEKTQQPQSPQMAFGSLGGQADHSLGDSLDFAGGGTVPPLSSTGYNAKTVTD</sequence>
<gene>
    <name evidence="8" type="ORF">D623_10012192</name>
</gene>
<feature type="signal peptide" evidence="6">
    <location>
        <begin position="1"/>
        <end position="18"/>
    </location>
</feature>
<evidence type="ECO:0000256" key="5">
    <source>
        <dbReference type="ARBA" id="ARBA00023157"/>
    </source>
</evidence>
<keyword evidence="6" id="KW-0732">Signal</keyword>
<accession>S7NQ19</accession>
<dbReference type="Gene3D" id="2.40.10.10">
    <property type="entry name" value="Trypsin-like serine proteases"/>
    <property type="match status" value="1"/>
</dbReference>
<keyword evidence="1" id="KW-0645">Protease</keyword>
<dbReference type="Proteomes" id="UP000052978">
    <property type="component" value="Unassembled WGS sequence"/>
</dbReference>
<evidence type="ECO:0000256" key="6">
    <source>
        <dbReference type="SAM" id="SignalP"/>
    </source>
</evidence>
<evidence type="ECO:0000259" key="7">
    <source>
        <dbReference type="SMART" id="SM00223"/>
    </source>
</evidence>
<keyword evidence="3" id="KW-0378">Hydrolase</keyword>
<keyword evidence="5" id="KW-1015">Disulfide bond</keyword>
<dbReference type="InterPro" id="IPR001254">
    <property type="entry name" value="Trypsin_dom"/>
</dbReference>
<evidence type="ECO:0000313" key="9">
    <source>
        <dbReference type="Proteomes" id="UP000052978"/>
    </source>
</evidence>
<keyword evidence="2" id="KW-0677">Repeat</keyword>
<dbReference type="GO" id="GO:0004252">
    <property type="term" value="F:serine-type endopeptidase activity"/>
    <property type="evidence" value="ECO:0007669"/>
    <property type="project" value="InterPro"/>
</dbReference>
<evidence type="ECO:0000256" key="1">
    <source>
        <dbReference type="ARBA" id="ARBA00022670"/>
    </source>
</evidence>
<dbReference type="SMART" id="SM00223">
    <property type="entry name" value="APPLE"/>
    <property type="match status" value="1"/>
</dbReference>
<feature type="chain" id="PRO_5004543744" evidence="6">
    <location>
        <begin position="19"/>
        <end position="247"/>
    </location>
</feature>
<name>S7NQ19_MYOBR</name>
<dbReference type="EMBL" id="KE164653">
    <property type="protein sequence ID" value="EPQ19336.1"/>
    <property type="molecule type" value="Genomic_DNA"/>
</dbReference>
<dbReference type="InterPro" id="IPR009003">
    <property type="entry name" value="Peptidase_S1_PA"/>
</dbReference>
<evidence type="ECO:0000313" key="8">
    <source>
        <dbReference type="EMBL" id="EPQ19336.1"/>
    </source>
</evidence>
<dbReference type="Gene3D" id="3.50.4.10">
    <property type="entry name" value="Hepatocyte Growth Factor"/>
    <property type="match status" value="1"/>
</dbReference>
<evidence type="ECO:0000256" key="3">
    <source>
        <dbReference type="ARBA" id="ARBA00022801"/>
    </source>
</evidence>
<dbReference type="InterPro" id="IPR050127">
    <property type="entry name" value="Serine_Proteases_S1"/>
</dbReference>
<dbReference type="SUPFAM" id="SSF50494">
    <property type="entry name" value="Trypsin-like serine proteases"/>
    <property type="match status" value="1"/>
</dbReference>
<dbReference type="Pfam" id="PF00089">
    <property type="entry name" value="Trypsin"/>
    <property type="match status" value="1"/>
</dbReference>
<dbReference type="PANTHER" id="PTHR24264:SF54">
    <property type="entry name" value="PEPTIDASE S1 DOMAIN-CONTAINING PROTEIN"/>
    <property type="match status" value="1"/>
</dbReference>
<dbReference type="GO" id="GO:0006508">
    <property type="term" value="P:proteolysis"/>
    <property type="evidence" value="ECO:0007669"/>
    <property type="project" value="UniProtKB-KW"/>
</dbReference>
<dbReference type="InterPro" id="IPR000177">
    <property type="entry name" value="Apple"/>
</dbReference>
<evidence type="ECO:0000256" key="4">
    <source>
        <dbReference type="ARBA" id="ARBA00022825"/>
    </source>
</evidence>
<feature type="domain" description="Apple" evidence="7">
    <location>
        <begin position="69"/>
        <end position="151"/>
    </location>
</feature>